<comment type="caution">
    <text evidence="2">The sequence shown here is derived from an EMBL/GenBank/DDBJ whole genome shotgun (WGS) entry which is preliminary data.</text>
</comment>
<evidence type="ECO:0000313" key="3">
    <source>
        <dbReference type="Proteomes" id="UP000887013"/>
    </source>
</evidence>
<accession>A0A8X6UNZ5</accession>
<name>A0A8X6UNZ5_NEPPI</name>
<evidence type="ECO:0000256" key="1">
    <source>
        <dbReference type="SAM" id="Phobius"/>
    </source>
</evidence>
<dbReference type="EMBL" id="BMAW01083358">
    <property type="protein sequence ID" value="GFU33388.1"/>
    <property type="molecule type" value="Genomic_DNA"/>
</dbReference>
<sequence length="81" mass="9624">MGWSVNPPDYIPVEPIWDWEEEQKNVFERNYSYLSFGAMIEQGLRSRNLWLVISIVILTMIDLILSHRSESRSTKENCVEY</sequence>
<keyword evidence="1" id="KW-0472">Membrane</keyword>
<protein>
    <submittedName>
        <fullName evidence="2">Uncharacterized protein</fullName>
    </submittedName>
</protein>
<reference evidence="2" key="1">
    <citation type="submission" date="2020-08" db="EMBL/GenBank/DDBJ databases">
        <title>Multicomponent nature underlies the extraordinary mechanical properties of spider dragline silk.</title>
        <authorList>
            <person name="Kono N."/>
            <person name="Nakamura H."/>
            <person name="Mori M."/>
            <person name="Yoshida Y."/>
            <person name="Ohtoshi R."/>
            <person name="Malay A.D."/>
            <person name="Moran D.A.P."/>
            <person name="Tomita M."/>
            <person name="Numata K."/>
            <person name="Arakawa K."/>
        </authorList>
    </citation>
    <scope>NUCLEOTIDE SEQUENCE</scope>
</reference>
<keyword evidence="3" id="KW-1185">Reference proteome</keyword>
<evidence type="ECO:0000313" key="2">
    <source>
        <dbReference type="EMBL" id="GFU33388.1"/>
    </source>
</evidence>
<proteinExistence type="predicted"/>
<dbReference type="Proteomes" id="UP000887013">
    <property type="component" value="Unassembled WGS sequence"/>
</dbReference>
<keyword evidence="1" id="KW-0812">Transmembrane</keyword>
<dbReference type="AlphaFoldDB" id="A0A8X6UNZ5"/>
<feature type="transmembrane region" description="Helical" evidence="1">
    <location>
        <begin position="49"/>
        <end position="65"/>
    </location>
</feature>
<organism evidence="2 3">
    <name type="scientific">Nephila pilipes</name>
    <name type="common">Giant wood spider</name>
    <name type="synonym">Nephila maculata</name>
    <dbReference type="NCBI Taxonomy" id="299642"/>
    <lineage>
        <taxon>Eukaryota</taxon>
        <taxon>Metazoa</taxon>
        <taxon>Ecdysozoa</taxon>
        <taxon>Arthropoda</taxon>
        <taxon>Chelicerata</taxon>
        <taxon>Arachnida</taxon>
        <taxon>Araneae</taxon>
        <taxon>Araneomorphae</taxon>
        <taxon>Entelegynae</taxon>
        <taxon>Araneoidea</taxon>
        <taxon>Nephilidae</taxon>
        <taxon>Nephila</taxon>
    </lineage>
</organism>
<keyword evidence="1" id="KW-1133">Transmembrane helix</keyword>
<gene>
    <name evidence="2" type="ORF">NPIL_546921</name>
</gene>